<protein>
    <recommendedName>
        <fullName evidence="1">Tet-like 2OG-Fe(II) oxygenase domain-containing protein</fullName>
    </recommendedName>
</protein>
<evidence type="ECO:0000313" key="2">
    <source>
        <dbReference type="EMBL" id="MBW0552375.1"/>
    </source>
</evidence>
<dbReference type="EMBL" id="AVOT02058490">
    <property type="protein sequence ID" value="MBW0552375.1"/>
    <property type="molecule type" value="Genomic_DNA"/>
</dbReference>
<reference evidence="2" key="1">
    <citation type="submission" date="2021-03" db="EMBL/GenBank/DDBJ databases">
        <title>Draft genome sequence of rust myrtle Austropuccinia psidii MF-1, a brazilian biotype.</title>
        <authorList>
            <person name="Quecine M.C."/>
            <person name="Pachon D.M.R."/>
            <person name="Bonatelli M.L."/>
            <person name="Correr F.H."/>
            <person name="Franceschini L.M."/>
            <person name="Leite T.F."/>
            <person name="Margarido G.R.A."/>
            <person name="Almeida C.A."/>
            <person name="Ferrarezi J.A."/>
            <person name="Labate C.A."/>
        </authorList>
    </citation>
    <scope>NUCLEOTIDE SEQUENCE</scope>
    <source>
        <strain evidence="2">MF-1</strain>
    </source>
</reference>
<evidence type="ECO:0000313" key="3">
    <source>
        <dbReference type="Proteomes" id="UP000765509"/>
    </source>
</evidence>
<dbReference type="InterPro" id="IPR046798">
    <property type="entry name" value="2OG-FeII_Oxy_6"/>
</dbReference>
<dbReference type="AlphaFoldDB" id="A0A9Q3IXW1"/>
<feature type="domain" description="Tet-like 2OG-Fe(II) oxygenase" evidence="1">
    <location>
        <begin position="28"/>
        <end position="118"/>
    </location>
</feature>
<name>A0A9Q3IXW1_9BASI</name>
<proteinExistence type="predicted"/>
<organism evidence="2 3">
    <name type="scientific">Austropuccinia psidii MF-1</name>
    <dbReference type="NCBI Taxonomy" id="1389203"/>
    <lineage>
        <taxon>Eukaryota</taxon>
        <taxon>Fungi</taxon>
        <taxon>Dikarya</taxon>
        <taxon>Basidiomycota</taxon>
        <taxon>Pucciniomycotina</taxon>
        <taxon>Pucciniomycetes</taxon>
        <taxon>Pucciniales</taxon>
        <taxon>Sphaerophragmiaceae</taxon>
        <taxon>Austropuccinia</taxon>
    </lineage>
</organism>
<sequence>MYQIHPFRSPTPIFHKLQKFIIKFNKISNRCKNITTNTDMLDRIMKRIGFFQGSDSSKLAGVYEREAGLTKQMIDEDNKQLSTLKEFDEFIHPQIQRFSNNALKDNKEIMNAPNLNGTPTHKPIAKLIQM</sequence>
<dbReference type="Proteomes" id="UP000765509">
    <property type="component" value="Unassembled WGS sequence"/>
</dbReference>
<keyword evidence="3" id="KW-1185">Reference proteome</keyword>
<comment type="caution">
    <text evidence="2">The sequence shown here is derived from an EMBL/GenBank/DDBJ whole genome shotgun (WGS) entry which is preliminary data.</text>
</comment>
<dbReference type="OrthoDB" id="2514304at2759"/>
<gene>
    <name evidence="2" type="ORF">O181_092090</name>
</gene>
<evidence type="ECO:0000259" key="1">
    <source>
        <dbReference type="Pfam" id="PF20515"/>
    </source>
</evidence>
<accession>A0A9Q3IXW1</accession>
<dbReference type="Pfam" id="PF20515">
    <property type="entry name" value="2OG-FeII_Oxy_6"/>
    <property type="match status" value="1"/>
</dbReference>